<keyword evidence="1" id="KW-0175">Coiled coil</keyword>
<evidence type="ECO:0000256" key="1">
    <source>
        <dbReference type="SAM" id="Coils"/>
    </source>
</evidence>
<feature type="coiled-coil region" evidence="1">
    <location>
        <begin position="875"/>
        <end position="918"/>
    </location>
</feature>
<dbReference type="GO" id="GO:0000731">
    <property type="term" value="P:DNA synthesis involved in DNA repair"/>
    <property type="evidence" value="ECO:0007669"/>
    <property type="project" value="TreeGrafter"/>
</dbReference>
<dbReference type="InterPro" id="IPR027417">
    <property type="entry name" value="P-loop_NTPase"/>
</dbReference>
<evidence type="ECO:0000313" key="2">
    <source>
        <dbReference type="EMBL" id="PSR32663.1"/>
    </source>
</evidence>
<dbReference type="Gene3D" id="3.40.50.300">
    <property type="entry name" value="P-loop containing nucleotide triphosphate hydrolases"/>
    <property type="match status" value="2"/>
</dbReference>
<dbReference type="Pfam" id="PF13558">
    <property type="entry name" value="SbcC_Walker_B"/>
    <property type="match status" value="1"/>
</dbReference>
<dbReference type="Pfam" id="PF13555">
    <property type="entry name" value="AAA_29"/>
    <property type="match status" value="1"/>
</dbReference>
<evidence type="ECO:0000313" key="3">
    <source>
        <dbReference type="Proteomes" id="UP000242972"/>
    </source>
</evidence>
<dbReference type="SUPFAM" id="SSF52540">
    <property type="entry name" value="P-loop containing nucleoside triphosphate hydrolases"/>
    <property type="match status" value="1"/>
</dbReference>
<evidence type="ECO:0008006" key="4">
    <source>
        <dbReference type="Google" id="ProtNLM"/>
    </source>
</evidence>
<accession>A0A2T2XDS5</accession>
<sequence>MKALNRLLLINWHYIVHEVLEFAPVTFLTGKNGSGKSTIVDALQVLILGETQGAFFNKAANNSVRTVKGYLRGEVAENEMGEPVALRNGPFSSYIVGEFYDRPHRKTFCFGVVFDVASDGTYQHRFFKLDEALPDHHFIENDVPLNINGLTRWHNNRVEIYSTHSKYQDVFRGNMGNLHRKFYQLFRRAVPFSPMTDVARFISEFVCDVQHEVDIEDMRENIHHYQDLEEDLLRVKREIAALDAIRSANQRLERIEQRLAVYQYLTARAEVDQDQERMVHIDRQIAHLHAEQARLAAQLEELAVQQLDLHGRRDNLVAQKTNSGVFIRQQALEHDRQLGEQQWLQLVNQSDKQGKILRHYRDAWWAVGQALSAIEDWSGLPEINGASRAVSLMKEGWQKASDGLMTWPKGDVLPRRVFEVGDRPIKSGITMDRLQQAVQSWSIAHDDLSKAQHVLSEEMEAKTLDEADWTQRIANLQQGIKQWPTNTRKLRAVLQEELKRLVGHAVNVDIFADVLEVRDEQWQNAIEGYLHTQRFNLIVAPEYFSQALSIYDRAKQDQHIFDVGLVDIGRIAEQNPAAQPGSLAEEIVTDNRYADLYAKYLLGRVIKCAQVGDLRQHRVAVTPDGMLYQGYVVRQMDPKRWESLFIGQRALDQSLKQAHTALDHVQQWLAVWLPRYDQVSAWKVTPVPALTEVETIGDIAQQIDEEAEGVVARVRDAVRELGLLDLGEIMEIGRRIQVLDEDLKRNGNQRDQVATERGAGDNQLRHLLQVERPAAQAQWETHQELLRSEYQTQFRQDIGEPRYQKELSRLGSAEKVRLNFGKELVKQTTQRNDAWNELIALREAYNLHFRAGLDVQAKSNHEYDTAWQRLTSSQLPEYEEKIEAARLRAQQQFQEDFVAKLRNNIETARKQIDDLNDALKDVRWGSDRYRFQVVPNRHYQKFYDMIMDDLLLQGYNLFSQPFLDRHQDTVNELFRAIVTRDDNDATRQTLLEQNLHQFTDYRTYLDFDLVVKDSEGRESRLSRVMAKKSGGETQTPFYISVLASFVQVYRINQAGYNNTLRLIVFDEAYSKMDQQRIRESIRIIRRLGLQAILAAPSDKVADISPLVDRTLLIARAHDATKVFSPFEVEGAGQS</sequence>
<dbReference type="AlphaFoldDB" id="A0A2T2XDS5"/>
<name>A0A2T2XDS5_9FIRM</name>
<reference evidence="2 3" key="1">
    <citation type="journal article" date="2014" name="BMC Genomics">
        <title>Comparison of environmental and isolate Sulfobacillus genomes reveals diverse carbon, sulfur, nitrogen, and hydrogen metabolisms.</title>
        <authorList>
            <person name="Justice N.B."/>
            <person name="Norman A."/>
            <person name="Brown C.T."/>
            <person name="Singh A."/>
            <person name="Thomas B.C."/>
            <person name="Banfield J.F."/>
        </authorList>
    </citation>
    <scope>NUCLEOTIDE SEQUENCE [LARGE SCALE GENOMIC DNA]</scope>
    <source>
        <strain evidence="2">AMDSBA4</strain>
    </source>
</reference>
<comment type="caution">
    <text evidence="2">The sequence shown here is derived from an EMBL/GenBank/DDBJ whole genome shotgun (WGS) entry which is preliminary data.</text>
</comment>
<dbReference type="PANTHER" id="PTHR32182">
    <property type="entry name" value="DNA REPLICATION AND REPAIR PROTEIN RECF"/>
    <property type="match status" value="1"/>
</dbReference>
<protein>
    <recommendedName>
        <fullName evidence="4">Cell division protein MukB</fullName>
    </recommendedName>
</protein>
<feature type="coiled-coil region" evidence="1">
    <location>
        <begin position="225"/>
        <end position="265"/>
    </location>
</feature>
<organism evidence="2 3">
    <name type="scientific">Sulfobacillus benefaciens</name>
    <dbReference type="NCBI Taxonomy" id="453960"/>
    <lineage>
        <taxon>Bacteria</taxon>
        <taxon>Bacillati</taxon>
        <taxon>Bacillota</taxon>
        <taxon>Clostridia</taxon>
        <taxon>Eubacteriales</taxon>
        <taxon>Clostridiales Family XVII. Incertae Sedis</taxon>
        <taxon>Sulfobacillus</taxon>
    </lineage>
</organism>
<dbReference type="EMBL" id="PXYW01000033">
    <property type="protein sequence ID" value="PSR32663.1"/>
    <property type="molecule type" value="Genomic_DNA"/>
</dbReference>
<dbReference type="GO" id="GO:0006302">
    <property type="term" value="P:double-strand break repair"/>
    <property type="evidence" value="ECO:0007669"/>
    <property type="project" value="TreeGrafter"/>
</dbReference>
<dbReference type="Proteomes" id="UP000242972">
    <property type="component" value="Unassembled WGS sequence"/>
</dbReference>
<proteinExistence type="predicted"/>
<gene>
    <name evidence="2" type="ORF">C7B46_12945</name>
</gene>
<dbReference type="PANTHER" id="PTHR32182:SF0">
    <property type="entry name" value="DNA REPLICATION AND REPAIR PROTEIN RECF"/>
    <property type="match status" value="1"/>
</dbReference>